<organism evidence="7 8">
    <name type="scientific">Musicola paradisiaca (strain Ech703)</name>
    <name type="common">Dickeya paradisiaca</name>
    <name type="synonym">Dickeya dadantii</name>
    <dbReference type="NCBI Taxonomy" id="579405"/>
    <lineage>
        <taxon>Bacteria</taxon>
        <taxon>Pseudomonadati</taxon>
        <taxon>Pseudomonadota</taxon>
        <taxon>Gammaproteobacteria</taxon>
        <taxon>Enterobacterales</taxon>
        <taxon>Pectobacteriaceae</taxon>
        <taxon>Musicola</taxon>
    </lineage>
</organism>
<dbReference type="RefSeq" id="WP_012764149.1">
    <property type="nucleotide sequence ID" value="NC_012880.1"/>
</dbReference>
<dbReference type="InterPro" id="IPR000835">
    <property type="entry name" value="HTH_MarR-typ"/>
</dbReference>
<keyword evidence="3" id="KW-0805">Transcription regulation</keyword>
<evidence type="ECO:0000256" key="4">
    <source>
        <dbReference type="ARBA" id="ARBA00023125"/>
    </source>
</evidence>
<dbReference type="KEGG" id="dda:Dd703_0519"/>
<comment type="subcellular location">
    <subcellularLocation>
        <location evidence="1">Cytoplasm</location>
    </subcellularLocation>
</comment>
<sequence>MNTKDTQTSPASLGDEAYRLDGQLCFALYSANLAMNKLYRRLLSSLNLTYPQYLVMLVLWERDGLTVSELGERLFLDSATLTPLLKRLQSAGLVVRQRGTEDERQVMIYLTDAGRALQQQARAVPEGVFCASECSVEQLRAIKQELEILRARLFMHT</sequence>
<evidence type="ECO:0000256" key="2">
    <source>
        <dbReference type="ARBA" id="ARBA00022490"/>
    </source>
</evidence>
<reference evidence="7" key="1">
    <citation type="submission" date="2009-06" db="EMBL/GenBank/DDBJ databases">
        <title>Complete sequence of Dickeya dadantii Ech703.</title>
        <authorList>
            <consortium name="US DOE Joint Genome Institute"/>
            <person name="Lucas S."/>
            <person name="Copeland A."/>
            <person name="Lapidus A."/>
            <person name="Glavina del Rio T."/>
            <person name="Dalin E."/>
            <person name="Tice H."/>
            <person name="Bruce D."/>
            <person name="Goodwin L."/>
            <person name="Pitluck S."/>
            <person name="Chertkov O."/>
            <person name="Brettin T."/>
            <person name="Detter J.C."/>
            <person name="Han C."/>
            <person name="Larimer F."/>
            <person name="Land M."/>
            <person name="Hauser L."/>
            <person name="Kyrpides N."/>
            <person name="Mikhailova N."/>
            <person name="Balakrishnan V."/>
            <person name="Glasner J."/>
            <person name="Perna N.T."/>
        </authorList>
    </citation>
    <scope>NUCLEOTIDE SEQUENCE [LARGE SCALE GENOMIC DNA]</scope>
    <source>
        <strain evidence="7">Ech703</strain>
    </source>
</reference>
<dbReference type="Gene3D" id="1.10.10.10">
    <property type="entry name" value="Winged helix-like DNA-binding domain superfamily/Winged helix DNA-binding domain"/>
    <property type="match status" value="1"/>
</dbReference>
<dbReference type="GO" id="GO:0006950">
    <property type="term" value="P:response to stress"/>
    <property type="evidence" value="ECO:0007669"/>
    <property type="project" value="TreeGrafter"/>
</dbReference>
<dbReference type="SUPFAM" id="SSF46785">
    <property type="entry name" value="Winged helix' DNA-binding domain"/>
    <property type="match status" value="1"/>
</dbReference>
<keyword evidence="2" id="KW-0963">Cytoplasm</keyword>
<evidence type="ECO:0000259" key="6">
    <source>
        <dbReference type="PROSITE" id="PS50995"/>
    </source>
</evidence>
<dbReference type="CDD" id="cd00090">
    <property type="entry name" value="HTH_ARSR"/>
    <property type="match status" value="1"/>
</dbReference>
<evidence type="ECO:0000256" key="1">
    <source>
        <dbReference type="ARBA" id="ARBA00004496"/>
    </source>
</evidence>
<dbReference type="InterPro" id="IPR036390">
    <property type="entry name" value="WH_DNA-bd_sf"/>
</dbReference>
<dbReference type="FunFam" id="1.10.10.10:FF:000163">
    <property type="entry name" value="MarR family transcriptional regulator"/>
    <property type="match status" value="1"/>
</dbReference>
<dbReference type="GO" id="GO:0003700">
    <property type="term" value="F:DNA-binding transcription factor activity"/>
    <property type="evidence" value="ECO:0007669"/>
    <property type="project" value="InterPro"/>
</dbReference>
<dbReference type="SMART" id="SM00347">
    <property type="entry name" value="HTH_MARR"/>
    <property type="match status" value="1"/>
</dbReference>
<name>C6C8V9_MUSP7</name>
<protein>
    <submittedName>
        <fullName evidence="7">Transcriptional regulator, MarR family</fullName>
    </submittedName>
</protein>
<dbReference type="InterPro" id="IPR011991">
    <property type="entry name" value="ArsR-like_HTH"/>
</dbReference>
<keyword evidence="8" id="KW-1185">Reference proteome</keyword>
<feature type="domain" description="HTH marR-type" evidence="6">
    <location>
        <begin position="21"/>
        <end position="151"/>
    </location>
</feature>
<dbReference type="PROSITE" id="PS50995">
    <property type="entry name" value="HTH_MARR_2"/>
    <property type="match status" value="1"/>
</dbReference>
<dbReference type="Pfam" id="PF22381">
    <property type="entry name" value="Staph_reg_Sar_Rot"/>
    <property type="match status" value="1"/>
</dbReference>
<dbReference type="GO" id="GO:0003677">
    <property type="term" value="F:DNA binding"/>
    <property type="evidence" value="ECO:0007669"/>
    <property type="project" value="UniProtKB-KW"/>
</dbReference>
<dbReference type="EMBL" id="CP001654">
    <property type="protein sequence ID" value="ACS84330.1"/>
    <property type="molecule type" value="Genomic_DNA"/>
</dbReference>
<dbReference type="eggNOG" id="COG1846">
    <property type="taxonomic scope" value="Bacteria"/>
</dbReference>
<dbReference type="AlphaFoldDB" id="C6C8V9"/>
<dbReference type="InterPro" id="IPR039422">
    <property type="entry name" value="MarR/SlyA-like"/>
</dbReference>
<dbReference type="HOGENOM" id="CLU_083287_3_0_6"/>
<keyword evidence="4" id="KW-0238">DNA-binding</keyword>
<keyword evidence="5" id="KW-0804">Transcription</keyword>
<dbReference type="GO" id="GO:0005737">
    <property type="term" value="C:cytoplasm"/>
    <property type="evidence" value="ECO:0007669"/>
    <property type="project" value="UniProtKB-SubCell"/>
</dbReference>
<dbReference type="PRINTS" id="PR00598">
    <property type="entry name" value="HTHMARR"/>
</dbReference>
<dbReference type="InterPro" id="IPR055166">
    <property type="entry name" value="Transc_reg_Sar_Rot_HTH"/>
</dbReference>
<dbReference type="PANTHER" id="PTHR33164:SF5">
    <property type="entry name" value="ORGANIC HYDROPEROXIDE RESISTANCE TRANSCRIPTIONAL REGULATOR"/>
    <property type="match status" value="1"/>
</dbReference>
<dbReference type="Proteomes" id="UP000002734">
    <property type="component" value="Chromosome"/>
</dbReference>
<accession>C6C8V9</accession>
<evidence type="ECO:0000256" key="3">
    <source>
        <dbReference type="ARBA" id="ARBA00023015"/>
    </source>
</evidence>
<gene>
    <name evidence="7" type="ordered locus">Dd703_0519</name>
</gene>
<evidence type="ECO:0000256" key="5">
    <source>
        <dbReference type="ARBA" id="ARBA00023163"/>
    </source>
</evidence>
<evidence type="ECO:0000313" key="8">
    <source>
        <dbReference type="Proteomes" id="UP000002734"/>
    </source>
</evidence>
<dbReference type="PANTHER" id="PTHR33164">
    <property type="entry name" value="TRANSCRIPTIONAL REGULATOR, MARR FAMILY"/>
    <property type="match status" value="1"/>
</dbReference>
<dbReference type="STRING" id="579405.Dd703_0519"/>
<proteinExistence type="predicted"/>
<evidence type="ECO:0000313" key="7">
    <source>
        <dbReference type="EMBL" id="ACS84330.1"/>
    </source>
</evidence>
<dbReference type="InterPro" id="IPR036388">
    <property type="entry name" value="WH-like_DNA-bd_sf"/>
</dbReference>